<keyword evidence="3" id="KW-1185">Reference proteome</keyword>
<reference evidence="2 3" key="1">
    <citation type="submission" date="2016-06" db="EMBL/GenBank/DDBJ databases">
        <title>Evolution of pathogenesis and genome organization in the Tremellales.</title>
        <authorList>
            <person name="Cuomo C."/>
            <person name="Litvintseva A."/>
            <person name="Heitman J."/>
            <person name="Chen Y."/>
            <person name="Sun S."/>
            <person name="Springer D."/>
            <person name="Dromer F."/>
            <person name="Young S."/>
            <person name="Zeng Q."/>
            <person name="Chapman S."/>
            <person name="Gujja S."/>
            <person name="Saif S."/>
            <person name="Birren B."/>
        </authorList>
    </citation>
    <scope>NUCLEOTIDE SEQUENCE [LARGE SCALE GENOMIC DNA]</scope>
    <source>
        <strain evidence="2 3">ATCC 28783</strain>
    </source>
</reference>
<evidence type="ECO:0000313" key="2">
    <source>
        <dbReference type="EMBL" id="RXK40462.1"/>
    </source>
</evidence>
<dbReference type="EMBL" id="SDIL01000018">
    <property type="protein sequence ID" value="RXK40462.1"/>
    <property type="molecule type" value="Genomic_DNA"/>
</dbReference>
<evidence type="ECO:0000313" key="3">
    <source>
        <dbReference type="Proteomes" id="UP000289152"/>
    </source>
</evidence>
<organism evidence="2 3">
    <name type="scientific">Tremella mesenterica</name>
    <name type="common">Jelly fungus</name>
    <dbReference type="NCBI Taxonomy" id="5217"/>
    <lineage>
        <taxon>Eukaryota</taxon>
        <taxon>Fungi</taxon>
        <taxon>Dikarya</taxon>
        <taxon>Basidiomycota</taxon>
        <taxon>Agaricomycotina</taxon>
        <taxon>Tremellomycetes</taxon>
        <taxon>Tremellales</taxon>
        <taxon>Tremellaceae</taxon>
        <taxon>Tremella</taxon>
    </lineage>
</organism>
<proteinExistence type="predicted"/>
<dbReference type="VEuPathDB" id="FungiDB:TREMEDRAFT_65394"/>
<feature type="transmembrane region" description="Helical" evidence="1">
    <location>
        <begin position="84"/>
        <end position="107"/>
    </location>
</feature>
<dbReference type="InParanoid" id="A0A4Q1BRG0"/>
<keyword evidence="1" id="KW-0472">Membrane</keyword>
<accession>A0A4Q1BRG0</accession>
<evidence type="ECO:0000256" key="1">
    <source>
        <dbReference type="SAM" id="Phobius"/>
    </source>
</evidence>
<keyword evidence="1" id="KW-1133">Transmembrane helix</keyword>
<gene>
    <name evidence="2" type="ORF">M231_02295</name>
</gene>
<keyword evidence="1" id="KW-0812">Transmembrane</keyword>
<name>A0A4Q1BRG0_TREME</name>
<protein>
    <submittedName>
        <fullName evidence="2">Uncharacterized protein</fullName>
    </submittedName>
</protein>
<sequence length="124" mass="14138">MKGILTGVMRTEERICFNESERKGKNCLSISDIGHLRAICGVEDHHSDLEIWRFGGNPGKDQHVNNLSYIMFLLRKWQQQSENIQLAIVLVIFSITMLGVFCLFGKLQLDVGPLIKAEIQKDHN</sequence>
<dbReference type="AlphaFoldDB" id="A0A4Q1BRG0"/>
<comment type="caution">
    <text evidence="2">The sequence shown here is derived from an EMBL/GenBank/DDBJ whole genome shotgun (WGS) entry which is preliminary data.</text>
</comment>
<dbReference type="Proteomes" id="UP000289152">
    <property type="component" value="Unassembled WGS sequence"/>
</dbReference>